<reference evidence="2" key="1">
    <citation type="journal article" date="2019" name="Int. J. Syst. Evol. Microbiol.">
        <title>The Global Catalogue of Microorganisms (GCM) 10K type strain sequencing project: providing services to taxonomists for standard genome sequencing and annotation.</title>
        <authorList>
            <consortium name="The Broad Institute Genomics Platform"/>
            <consortium name="The Broad Institute Genome Sequencing Center for Infectious Disease"/>
            <person name="Wu L."/>
            <person name="Ma J."/>
        </authorList>
    </citation>
    <scope>NUCLEOTIDE SEQUENCE [LARGE SCALE GENOMIC DNA]</scope>
    <source>
        <strain evidence="2">JCM 18053</strain>
    </source>
</reference>
<gene>
    <name evidence="1" type="ORF">GCM10023213_24710</name>
</gene>
<protein>
    <submittedName>
        <fullName evidence="1">Uncharacterized protein</fullName>
    </submittedName>
</protein>
<dbReference type="Proteomes" id="UP001499852">
    <property type="component" value="Unassembled WGS sequence"/>
</dbReference>
<evidence type="ECO:0000313" key="2">
    <source>
        <dbReference type="Proteomes" id="UP001499852"/>
    </source>
</evidence>
<proteinExistence type="predicted"/>
<evidence type="ECO:0000313" key="1">
    <source>
        <dbReference type="EMBL" id="GAA5141079.1"/>
    </source>
</evidence>
<keyword evidence="2" id="KW-1185">Reference proteome</keyword>
<name>A0ABP9P604_9BACT</name>
<organism evidence="1 2">
    <name type="scientific">Prosthecobacter algae</name>
    <dbReference type="NCBI Taxonomy" id="1144682"/>
    <lineage>
        <taxon>Bacteria</taxon>
        <taxon>Pseudomonadati</taxon>
        <taxon>Verrucomicrobiota</taxon>
        <taxon>Verrucomicrobiia</taxon>
        <taxon>Verrucomicrobiales</taxon>
        <taxon>Verrucomicrobiaceae</taxon>
        <taxon>Prosthecobacter</taxon>
    </lineage>
</organism>
<dbReference type="EMBL" id="BAABIA010000004">
    <property type="protein sequence ID" value="GAA5141079.1"/>
    <property type="molecule type" value="Genomic_DNA"/>
</dbReference>
<accession>A0ABP9P604</accession>
<sequence length="228" mass="26142">MKPARIDPKITITRTGLQVTADLSFEEWQSMASRFGAAMSSAAFVIGDWLVYGEDHFRGQKRLPGFEDESISTRRVSSEIYDEALRLTGLDRSTLVTYAYVARRVPASLRNEQLSWEHHKAVAKLKEEDQQRWLQIAGAEGDDEHGAVSTRRLRKSITAGRLLTAEEMTSDPADRGRLNHIPFLNRLNAWWAQMKDNGWLKRATREQKETLKRDLSMVVRIIRELDSN</sequence>
<dbReference type="RefSeq" id="WP_345736679.1">
    <property type="nucleotide sequence ID" value="NZ_BAABIA010000004.1"/>
</dbReference>
<comment type="caution">
    <text evidence="1">The sequence shown here is derived from an EMBL/GenBank/DDBJ whole genome shotgun (WGS) entry which is preliminary data.</text>
</comment>